<proteinExistence type="inferred from homology"/>
<feature type="region of interest" description="Disordered" evidence="2">
    <location>
        <begin position="1"/>
        <end position="27"/>
    </location>
</feature>
<dbReference type="SUPFAM" id="SSF53067">
    <property type="entry name" value="Actin-like ATPase domain"/>
    <property type="match status" value="1"/>
</dbReference>
<dbReference type="Proteomes" id="UP000037822">
    <property type="component" value="Unassembled WGS sequence"/>
</dbReference>
<comment type="caution">
    <text evidence="3">The sequence shown here is derived from an EMBL/GenBank/DDBJ whole genome shotgun (WGS) entry which is preliminary data.</text>
</comment>
<dbReference type="PANTHER" id="PTHR18964">
    <property type="entry name" value="ROK (REPRESSOR, ORF, KINASE) FAMILY"/>
    <property type="match status" value="1"/>
</dbReference>
<dbReference type="EMBL" id="LGSZ01000032">
    <property type="protein sequence ID" value="KPH81059.1"/>
    <property type="molecule type" value="Genomic_DNA"/>
</dbReference>
<evidence type="ECO:0000256" key="1">
    <source>
        <dbReference type="ARBA" id="ARBA00006479"/>
    </source>
</evidence>
<keyword evidence="4" id="KW-1185">Reference proteome</keyword>
<dbReference type="InterPro" id="IPR043129">
    <property type="entry name" value="ATPase_NBD"/>
</dbReference>
<feature type="compositionally biased region" description="Basic and acidic residues" evidence="2">
    <location>
        <begin position="359"/>
        <end position="390"/>
    </location>
</feature>
<dbReference type="Pfam" id="PF00480">
    <property type="entry name" value="ROK"/>
    <property type="match status" value="1"/>
</dbReference>
<sequence>MGTAATGTTRSREASPRGPHGAGELPSVSVTSYNLEIRDQEGFVGDKASRSAFVEHLDALRLHLREQGGDPLKGETADVSKRELDTLLKDGSPHEAALVLSAIERFAQSLAFVVRRFVRLKSWAPVERIVVGGGFSDSRVGQLAIGRAGIILSTDGHKIDLVPVSHHPDEAGLVGSAHLAPKWIFEAYDSLVAVDIGGSNIRAGIVDLRQDKAPDLSKARVSSSELWRHADDQPSRDEAIARLGEMLKAQLKQAKKDGLRVAPFIGVGCPGLIEPDGAIDRGAQNLPGNWESSRFNLVDSIRELVPDIGDHETQVAMHNDAVIQGLSEMPAMQDVENWAVLTIGTGLGNASYRNWTKAKSQDADKGKGADKGKDDDKAKDAEKAKSRSRD</sequence>
<dbReference type="RefSeq" id="WP_054208996.1">
    <property type="nucleotide sequence ID" value="NZ_LGSZ01000032.1"/>
</dbReference>
<dbReference type="InterPro" id="IPR000600">
    <property type="entry name" value="ROK"/>
</dbReference>
<comment type="similarity">
    <text evidence="1">Belongs to the ROK (NagC/XylR) family.</text>
</comment>
<dbReference type="PANTHER" id="PTHR18964:SF149">
    <property type="entry name" value="BIFUNCTIONAL UDP-N-ACETYLGLUCOSAMINE 2-EPIMERASE_N-ACETYLMANNOSAMINE KINASE"/>
    <property type="match status" value="1"/>
</dbReference>
<dbReference type="PATRIC" id="fig|1526658.3.peg.769"/>
<evidence type="ECO:0000256" key="2">
    <source>
        <dbReference type="SAM" id="MobiDB-lite"/>
    </source>
</evidence>
<dbReference type="GO" id="GO:0016301">
    <property type="term" value="F:kinase activity"/>
    <property type="evidence" value="ECO:0007669"/>
    <property type="project" value="UniProtKB-KW"/>
</dbReference>
<keyword evidence="3" id="KW-0808">Transferase</keyword>
<dbReference type="CDD" id="cd23763">
    <property type="entry name" value="ASKHA_ATPase_ROK"/>
    <property type="match status" value="1"/>
</dbReference>
<dbReference type="Gene3D" id="3.30.420.40">
    <property type="match status" value="1"/>
</dbReference>
<name>A0A0N1N496_9HYPH</name>
<accession>A0A0N1N496</accession>
<reference evidence="3 4" key="1">
    <citation type="submission" date="2015-07" db="EMBL/GenBank/DDBJ databases">
        <title>Whole genome sequencing of Bosea vaviloviae isolated from cave pool.</title>
        <authorList>
            <person name="Tan N.E.H."/>
            <person name="Lee Y.P."/>
            <person name="Gan H.M."/>
            <person name="Barton H."/>
            <person name="Savka M.A."/>
        </authorList>
    </citation>
    <scope>NUCLEOTIDE SEQUENCE [LARGE SCALE GENOMIC DNA]</scope>
    <source>
        <strain evidence="3 4">SD260</strain>
    </source>
</reference>
<gene>
    <name evidence="3" type="ORF">AE618_10500</name>
</gene>
<protein>
    <submittedName>
        <fullName evidence="3">Glucokinase</fullName>
    </submittedName>
</protein>
<keyword evidence="3" id="KW-0418">Kinase</keyword>
<organism evidence="3 4">
    <name type="scientific">Bosea vaviloviae</name>
    <dbReference type="NCBI Taxonomy" id="1526658"/>
    <lineage>
        <taxon>Bacteria</taxon>
        <taxon>Pseudomonadati</taxon>
        <taxon>Pseudomonadota</taxon>
        <taxon>Alphaproteobacteria</taxon>
        <taxon>Hyphomicrobiales</taxon>
        <taxon>Boseaceae</taxon>
        <taxon>Bosea</taxon>
    </lineage>
</organism>
<dbReference type="AlphaFoldDB" id="A0A0N1N496"/>
<feature type="region of interest" description="Disordered" evidence="2">
    <location>
        <begin position="350"/>
        <end position="390"/>
    </location>
</feature>
<evidence type="ECO:0000313" key="4">
    <source>
        <dbReference type="Proteomes" id="UP000037822"/>
    </source>
</evidence>
<dbReference type="OrthoDB" id="7903685at2"/>
<evidence type="ECO:0000313" key="3">
    <source>
        <dbReference type="EMBL" id="KPH81059.1"/>
    </source>
</evidence>